<accession>A0A5P2BPY8</accession>
<sequence>MAYPWTGSIGVPHAVAVLATARGCGATLLTAAAGLIVDDAVGRVGQTVVLMDADTDGGGLTELTRCWNATSEARVDGLIGFAEDPIELANRSVHGYLRHVRTGDPRRQDMAVFPLGPGDKPGEHLPTNGTLQETVGAAVERLMDLQGCLIVDCGVVRTPVTLEVCRQVQHIVLVGRSGPTSDMETAELMAWLTERGLREKVLGRVCNDPHGARPGRAEATEASPALMRLPYDQGGAATIALGRLPGTGSPLVLALCEQMLARWPDVLNDGAMGAR</sequence>
<dbReference type="EMBL" id="CP029192">
    <property type="protein sequence ID" value="QES32546.1"/>
    <property type="molecule type" value="Genomic_DNA"/>
</dbReference>
<dbReference type="RefSeq" id="WP_150214275.1">
    <property type="nucleotide sequence ID" value="NZ_CP029192.1"/>
</dbReference>
<proteinExistence type="predicted"/>
<dbReference type="InterPro" id="IPR027417">
    <property type="entry name" value="P-loop_NTPase"/>
</dbReference>
<protein>
    <submittedName>
        <fullName evidence="1">Uncharacterized protein</fullName>
    </submittedName>
</protein>
<dbReference type="Proteomes" id="UP000322927">
    <property type="component" value="Chromosome"/>
</dbReference>
<organism evidence="1 2">
    <name type="scientific">Streptomyces venezuelae</name>
    <dbReference type="NCBI Taxonomy" id="54571"/>
    <lineage>
        <taxon>Bacteria</taxon>
        <taxon>Bacillati</taxon>
        <taxon>Actinomycetota</taxon>
        <taxon>Actinomycetes</taxon>
        <taxon>Kitasatosporales</taxon>
        <taxon>Streptomycetaceae</taxon>
        <taxon>Streptomyces</taxon>
    </lineage>
</organism>
<gene>
    <name evidence="1" type="ORF">DEJ48_03240</name>
</gene>
<name>A0A5P2BPY8_STRVZ</name>
<dbReference type="SUPFAM" id="SSF52540">
    <property type="entry name" value="P-loop containing nucleoside triphosphate hydrolases"/>
    <property type="match status" value="1"/>
</dbReference>
<evidence type="ECO:0000313" key="1">
    <source>
        <dbReference type="EMBL" id="QES32546.1"/>
    </source>
</evidence>
<dbReference type="AlphaFoldDB" id="A0A5P2BPY8"/>
<evidence type="ECO:0000313" key="2">
    <source>
        <dbReference type="Proteomes" id="UP000322927"/>
    </source>
</evidence>
<dbReference type="OrthoDB" id="4079510at2"/>
<dbReference type="Gene3D" id="3.40.50.300">
    <property type="entry name" value="P-loop containing nucleotide triphosphate hydrolases"/>
    <property type="match status" value="1"/>
</dbReference>
<reference evidence="1 2" key="1">
    <citation type="submission" date="2018-05" db="EMBL/GenBank/DDBJ databases">
        <title>Streptomyces venezuelae.</title>
        <authorList>
            <person name="Kim W."/>
            <person name="Lee N."/>
            <person name="Cho B.-K."/>
        </authorList>
    </citation>
    <scope>NUCLEOTIDE SEQUENCE [LARGE SCALE GENOMIC DNA]</scope>
    <source>
        <strain evidence="1 2">ATCC 14584</strain>
    </source>
</reference>